<dbReference type="RefSeq" id="WP_121219854.1">
    <property type="nucleotide sequence ID" value="NZ_RBIG01000002.1"/>
</dbReference>
<sequence length="833" mass="85354">MQKTIEIALDTLPAERGLRTLSRSLAEIGESADRQQPALQRLSGQIGGISGQLAELERRSRPMTDALRTAAEGIQRGFSDAFTTIFREGRLRFGDLAGHLKNAFARLLGELAALAIARPVVVPVVAGLGSLLGLSGSAVAGVTDRLGGPLGGSGPGLTDLLGLGRSLIGGDILSSALPSLFGATAVGLGGGATAASLGVSAVSGGMSNAGIATAGSLAGFGSALSLALPVAGIALPFLLGGLFGGKPSDHTASLQGMLSGTLRPTEDGANAETRQARDALQGLVMGALAEVTRGLKLPLPDDLYLDLATGGRDGNRFWLYRTQDDLYGQPASARPDPLASGRFADAEGLVAALVESLSEAMTGSAVTLEQLTARNFADAARRAADGIPDALDQVIARFRELRGSAEDLAAKGLIDLDTVLADLRHVRDDGLSRALSGLDAPALRAVIDYYSTVESNIPVLRAAESALAALGVSAQGATLRLNAAQRAYVDAQLASAEEYLRALEDQAADWRRLADSLARTRLSLLVDPELSPLSPADRLAEARRQFDEVAARAQLGDSAAIGELPDLSRRLLEASRTYHASSADYFADFERVSGVLQATESLASRQLAIAESQLVSLRSQTDTLRQMLTGQQAIATSLAQLPAILQGLIAGLGASGGGSGGGSSGGGGSGGVAYVPGSYGETASSGEYMAEIGLTRSTRDAILAGLGQTMSGGGTVRARIDSDAAFADSYRAAIIAAGGTPNFAAGGWHAGGLRLVGEQGPELEATGPARLFTAGETRRLLAQADGADETAGEVAALRRQQAREAEQARADLASLRAEMAAIRQSLGRVIAAG</sequence>
<evidence type="ECO:0000313" key="3">
    <source>
        <dbReference type="Proteomes" id="UP000277424"/>
    </source>
</evidence>
<gene>
    <name evidence="2" type="ORF">BCL74_2145</name>
</gene>
<organism evidence="2 3">
    <name type="scientific">Oceanibaculum indicum</name>
    <dbReference type="NCBI Taxonomy" id="526216"/>
    <lineage>
        <taxon>Bacteria</taxon>
        <taxon>Pseudomonadati</taxon>
        <taxon>Pseudomonadota</taxon>
        <taxon>Alphaproteobacteria</taxon>
        <taxon>Rhodospirillales</taxon>
        <taxon>Oceanibaculaceae</taxon>
        <taxon>Oceanibaculum</taxon>
    </lineage>
</organism>
<evidence type="ECO:0000313" key="2">
    <source>
        <dbReference type="EMBL" id="RKQ70204.1"/>
    </source>
</evidence>
<evidence type="ECO:0008006" key="4">
    <source>
        <dbReference type="Google" id="ProtNLM"/>
    </source>
</evidence>
<feature type="coiled-coil region" evidence="1">
    <location>
        <begin position="493"/>
        <end position="520"/>
    </location>
</feature>
<dbReference type="Proteomes" id="UP000277424">
    <property type="component" value="Unassembled WGS sequence"/>
</dbReference>
<feature type="coiled-coil region" evidence="1">
    <location>
        <begin position="798"/>
        <end position="825"/>
    </location>
</feature>
<proteinExistence type="predicted"/>
<accession>A0A420WGQ3</accession>
<protein>
    <recommendedName>
        <fullName evidence="4">Tail length tape measure protein</fullName>
    </recommendedName>
</protein>
<dbReference type="EMBL" id="RBIG01000002">
    <property type="protein sequence ID" value="RKQ70204.1"/>
    <property type="molecule type" value="Genomic_DNA"/>
</dbReference>
<name>A0A420WGQ3_9PROT</name>
<keyword evidence="1" id="KW-0175">Coiled coil</keyword>
<reference evidence="2 3" key="1">
    <citation type="submission" date="2018-10" db="EMBL/GenBank/DDBJ databases">
        <title>Comparative analysis of microorganisms from saline springs in Andes Mountain Range, Colombia.</title>
        <authorList>
            <person name="Rubin E."/>
        </authorList>
    </citation>
    <scope>NUCLEOTIDE SEQUENCE [LARGE SCALE GENOMIC DNA]</scope>
    <source>
        <strain evidence="2 3">USBA 36</strain>
    </source>
</reference>
<dbReference type="OrthoDB" id="7295660at2"/>
<dbReference type="AlphaFoldDB" id="A0A420WGQ3"/>
<evidence type="ECO:0000256" key="1">
    <source>
        <dbReference type="SAM" id="Coils"/>
    </source>
</evidence>
<comment type="caution">
    <text evidence="2">The sequence shown here is derived from an EMBL/GenBank/DDBJ whole genome shotgun (WGS) entry which is preliminary data.</text>
</comment>